<dbReference type="AlphaFoldDB" id="A0A8H5ES30"/>
<feature type="chain" id="PRO_5034030933" description="Cell wall galactomannoprotein" evidence="1">
    <location>
        <begin position="28"/>
        <end position="192"/>
    </location>
</feature>
<proteinExistence type="predicted"/>
<feature type="signal peptide" evidence="1">
    <location>
        <begin position="1"/>
        <end position="27"/>
    </location>
</feature>
<protein>
    <recommendedName>
        <fullName evidence="4">Cell wall galactomannoprotein</fullName>
    </recommendedName>
</protein>
<comment type="caution">
    <text evidence="2">The sequence shown here is derived from an EMBL/GenBank/DDBJ whole genome shotgun (WGS) entry which is preliminary data.</text>
</comment>
<reference evidence="2 3" key="1">
    <citation type="journal article" date="2020" name="ISME J.">
        <title>Uncovering the hidden diversity of litter-decomposition mechanisms in mushroom-forming fungi.</title>
        <authorList>
            <person name="Floudas D."/>
            <person name="Bentzer J."/>
            <person name="Ahren D."/>
            <person name="Johansson T."/>
            <person name="Persson P."/>
            <person name="Tunlid A."/>
        </authorList>
    </citation>
    <scope>NUCLEOTIDE SEQUENCE [LARGE SCALE GENOMIC DNA]</scope>
    <source>
        <strain evidence="2 3">CBS 101986</strain>
    </source>
</reference>
<organism evidence="2 3">
    <name type="scientific">Psilocybe cf. subviscida</name>
    <dbReference type="NCBI Taxonomy" id="2480587"/>
    <lineage>
        <taxon>Eukaryota</taxon>
        <taxon>Fungi</taxon>
        <taxon>Dikarya</taxon>
        <taxon>Basidiomycota</taxon>
        <taxon>Agaricomycotina</taxon>
        <taxon>Agaricomycetes</taxon>
        <taxon>Agaricomycetidae</taxon>
        <taxon>Agaricales</taxon>
        <taxon>Agaricineae</taxon>
        <taxon>Strophariaceae</taxon>
        <taxon>Psilocybe</taxon>
    </lineage>
</organism>
<evidence type="ECO:0008006" key="4">
    <source>
        <dbReference type="Google" id="ProtNLM"/>
    </source>
</evidence>
<evidence type="ECO:0000313" key="2">
    <source>
        <dbReference type="EMBL" id="KAF5310286.1"/>
    </source>
</evidence>
<dbReference type="Proteomes" id="UP000567179">
    <property type="component" value="Unassembled WGS sequence"/>
</dbReference>
<dbReference type="EMBL" id="JAACJJ010000058">
    <property type="protein sequence ID" value="KAF5310286.1"/>
    <property type="molecule type" value="Genomic_DNA"/>
</dbReference>
<gene>
    <name evidence="2" type="ORF">D9619_010133</name>
</gene>
<evidence type="ECO:0000313" key="3">
    <source>
        <dbReference type="Proteomes" id="UP000567179"/>
    </source>
</evidence>
<evidence type="ECO:0000256" key="1">
    <source>
        <dbReference type="SAM" id="SignalP"/>
    </source>
</evidence>
<accession>A0A8H5ES30</accession>
<keyword evidence="3" id="KW-1185">Reference proteome</keyword>
<keyword evidence="1" id="KW-0732">Signal</keyword>
<sequence>MKLFAFSFNTVLATLVIGTISVAASTAADIQQDAIDACRLATSLNSELLMYQKTGKSDTIQDIVQACLNLNSGLKTLTSDAKKLVPQRMSADDTTGVCGTLEAYASTFQSIFDLFAALRPTFDEALPRTTVKLISDAVHSLDTDLSRMEAGLPEHFDGSAFMCFGKFIRTVDPSKWKCDLQYPYDLLDREAR</sequence>
<name>A0A8H5ES30_9AGAR</name>